<keyword evidence="4 10" id="KW-0689">Ribosomal protein</keyword>
<keyword evidence="2" id="KW-0699">rRNA-binding</keyword>
<evidence type="ECO:0000259" key="9">
    <source>
        <dbReference type="Pfam" id="PF03948"/>
    </source>
</evidence>
<dbReference type="GO" id="GO:0019843">
    <property type="term" value="F:rRNA binding"/>
    <property type="evidence" value="ECO:0007669"/>
    <property type="project" value="UniProtKB-KW"/>
</dbReference>
<feature type="domain" description="Ribosomal protein L9" evidence="8">
    <location>
        <begin position="1"/>
        <end position="47"/>
    </location>
</feature>
<dbReference type="SUPFAM" id="SSF55653">
    <property type="entry name" value="Ribosomal protein L9 C-domain"/>
    <property type="match status" value="1"/>
</dbReference>
<dbReference type="InterPro" id="IPR020594">
    <property type="entry name" value="Ribosomal_bL9_bac/chp"/>
</dbReference>
<accession>A0A1F6WY51</accession>
<dbReference type="InterPro" id="IPR036791">
    <property type="entry name" value="Ribosomal_bL9_C_sf"/>
</dbReference>
<dbReference type="Gene3D" id="3.10.430.100">
    <property type="entry name" value="Ribosomal protein L9, C-terminal domain"/>
    <property type="match status" value="1"/>
</dbReference>
<dbReference type="GO" id="GO:0006412">
    <property type="term" value="P:translation"/>
    <property type="evidence" value="ECO:0007669"/>
    <property type="project" value="InterPro"/>
</dbReference>
<comment type="caution">
    <text evidence="10">The sequence shown here is derived from an EMBL/GenBank/DDBJ whole genome shotgun (WGS) entry which is preliminary data.</text>
</comment>
<dbReference type="Pfam" id="PF03948">
    <property type="entry name" value="Ribosomal_L9_C"/>
    <property type="match status" value="1"/>
</dbReference>
<evidence type="ECO:0000259" key="8">
    <source>
        <dbReference type="Pfam" id="PF01281"/>
    </source>
</evidence>
<dbReference type="PANTHER" id="PTHR21368">
    <property type="entry name" value="50S RIBOSOMAL PROTEIN L9"/>
    <property type="match status" value="1"/>
</dbReference>
<dbReference type="GO" id="GO:0003735">
    <property type="term" value="F:structural constituent of ribosome"/>
    <property type="evidence" value="ECO:0007669"/>
    <property type="project" value="InterPro"/>
</dbReference>
<evidence type="ECO:0000256" key="2">
    <source>
        <dbReference type="ARBA" id="ARBA00022730"/>
    </source>
</evidence>
<dbReference type="InterPro" id="IPR009027">
    <property type="entry name" value="Ribosomal_bL9/RNase_H1_N"/>
</dbReference>
<keyword evidence="3" id="KW-0694">RNA-binding</keyword>
<gene>
    <name evidence="10" type="ORF">A3A91_01220</name>
</gene>
<dbReference type="AlphaFoldDB" id="A0A1F6WY51"/>
<dbReference type="EMBL" id="MFUR01000010">
    <property type="protein sequence ID" value="OGI86821.1"/>
    <property type="molecule type" value="Genomic_DNA"/>
</dbReference>
<dbReference type="InterPro" id="IPR020070">
    <property type="entry name" value="Ribosomal_bL9_N"/>
</dbReference>
<reference evidence="10 11" key="1">
    <citation type="journal article" date="2016" name="Nat. Commun.">
        <title>Thousands of microbial genomes shed light on interconnected biogeochemical processes in an aquifer system.</title>
        <authorList>
            <person name="Anantharaman K."/>
            <person name="Brown C.T."/>
            <person name="Hug L.A."/>
            <person name="Sharon I."/>
            <person name="Castelle C.J."/>
            <person name="Probst A.J."/>
            <person name="Thomas B.C."/>
            <person name="Singh A."/>
            <person name="Wilkins M.J."/>
            <person name="Karaoz U."/>
            <person name="Brodie E.L."/>
            <person name="Williams K.H."/>
            <person name="Hubbard S.S."/>
            <person name="Banfield J.F."/>
        </authorList>
    </citation>
    <scope>NUCLEOTIDE SEQUENCE [LARGE SCALE GENOMIC DNA]</scope>
</reference>
<proteinExistence type="inferred from homology"/>
<protein>
    <recommendedName>
        <fullName evidence="6">Large ribosomal subunit protein bL9</fullName>
    </recommendedName>
    <alternativeName>
        <fullName evidence="7">50S ribosomal protein L9</fullName>
    </alternativeName>
</protein>
<dbReference type="Gene3D" id="3.40.5.10">
    <property type="entry name" value="Ribosomal protein L9, N-terminal domain"/>
    <property type="match status" value="1"/>
</dbReference>
<name>A0A1F6WY51_9BACT</name>
<evidence type="ECO:0000256" key="5">
    <source>
        <dbReference type="ARBA" id="ARBA00023274"/>
    </source>
</evidence>
<organism evidence="10 11">
    <name type="scientific">Candidatus Nomurabacteria bacterium RIFCSPLOWO2_01_FULL_36_16</name>
    <dbReference type="NCBI Taxonomy" id="1801767"/>
    <lineage>
        <taxon>Bacteria</taxon>
        <taxon>Candidatus Nomuraibacteriota</taxon>
    </lineage>
</organism>
<dbReference type="GO" id="GO:1990904">
    <property type="term" value="C:ribonucleoprotein complex"/>
    <property type="evidence" value="ECO:0007669"/>
    <property type="project" value="UniProtKB-KW"/>
</dbReference>
<comment type="similarity">
    <text evidence="1">Belongs to the bacterial ribosomal protein bL9 family.</text>
</comment>
<sequence>MRVIFLKDVPRVGRKYDIKEVNDGYAMNFLFSRKLAVVATPKAVAELEMKKKEIIIEREVQEDLLMKNLEEIKDKAVIIKCKTNDQGHLFSAIHKKEILDEMSKRHHIEINEEFIILEKPIKEVGEFKIPIEIKNKKSSFQLIIEKI</sequence>
<evidence type="ECO:0000313" key="10">
    <source>
        <dbReference type="EMBL" id="OGI86821.1"/>
    </source>
</evidence>
<evidence type="ECO:0000256" key="1">
    <source>
        <dbReference type="ARBA" id="ARBA00010605"/>
    </source>
</evidence>
<dbReference type="NCBIfam" id="TIGR00158">
    <property type="entry name" value="L9"/>
    <property type="match status" value="1"/>
</dbReference>
<evidence type="ECO:0000256" key="6">
    <source>
        <dbReference type="ARBA" id="ARBA00035292"/>
    </source>
</evidence>
<dbReference type="InterPro" id="IPR000244">
    <property type="entry name" value="Ribosomal_bL9"/>
</dbReference>
<dbReference type="InterPro" id="IPR020069">
    <property type="entry name" value="Ribosomal_bL9_C"/>
</dbReference>
<dbReference type="Pfam" id="PF01281">
    <property type="entry name" value="Ribosomal_L9_N"/>
    <property type="match status" value="1"/>
</dbReference>
<keyword evidence="5" id="KW-0687">Ribonucleoprotein</keyword>
<dbReference type="InterPro" id="IPR036935">
    <property type="entry name" value="Ribosomal_bL9_N_sf"/>
</dbReference>
<dbReference type="GO" id="GO:0005840">
    <property type="term" value="C:ribosome"/>
    <property type="evidence" value="ECO:0007669"/>
    <property type="project" value="UniProtKB-KW"/>
</dbReference>
<evidence type="ECO:0000256" key="3">
    <source>
        <dbReference type="ARBA" id="ARBA00022884"/>
    </source>
</evidence>
<feature type="domain" description="Large ribosomal subunit protein bL9 C-terminal" evidence="9">
    <location>
        <begin position="70"/>
        <end position="136"/>
    </location>
</feature>
<evidence type="ECO:0000256" key="4">
    <source>
        <dbReference type="ARBA" id="ARBA00022980"/>
    </source>
</evidence>
<dbReference type="SUPFAM" id="SSF55658">
    <property type="entry name" value="L9 N-domain-like"/>
    <property type="match status" value="1"/>
</dbReference>
<evidence type="ECO:0000256" key="7">
    <source>
        <dbReference type="ARBA" id="ARBA00035456"/>
    </source>
</evidence>
<evidence type="ECO:0000313" key="11">
    <source>
        <dbReference type="Proteomes" id="UP000177001"/>
    </source>
</evidence>
<dbReference type="Proteomes" id="UP000177001">
    <property type="component" value="Unassembled WGS sequence"/>
</dbReference>